<dbReference type="PROSITE" id="PS51371">
    <property type="entry name" value="CBS"/>
    <property type="match status" value="2"/>
</dbReference>
<feature type="transmembrane region" description="Helical" evidence="9">
    <location>
        <begin position="1324"/>
        <end position="1345"/>
    </location>
</feature>
<dbReference type="GO" id="GO:0005783">
    <property type="term" value="C:endoplasmic reticulum"/>
    <property type="evidence" value="ECO:0007669"/>
    <property type="project" value="TreeGrafter"/>
</dbReference>
<feature type="transmembrane region" description="Helical" evidence="9">
    <location>
        <begin position="1183"/>
        <end position="1204"/>
    </location>
</feature>
<keyword evidence="6 9" id="KW-0472">Membrane</keyword>
<dbReference type="SUPFAM" id="SSF81340">
    <property type="entry name" value="Clc chloride channel"/>
    <property type="match status" value="1"/>
</dbReference>
<dbReference type="OrthoDB" id="44789at2759"/>
<dbReference type="InterPro" id="IPR014743">
    <property type="entry name" value="Cl-channel_core"/>
</dbReference>
<feature type="transmembrane region" description="Helical" evidence="9">
    <location>
        <begin position="1072"/>
        <end position="1091"/>
    </location>
</feature>
<evidence type="ECO:0000259" key="11">
    <source>
        <dbReference type="PROSITE" id="PS51371"/>
    </source>
</evidence>
<keyword evidence="7 9" id="KW-0868">Chloride</keyword>
<accession>A0A2N1J8N4</accession>
<dbReference type="Pfam" id="PF00571">
    <property type="entry name" value="CBS"/>
    <property type="match status" value="1"/>
</dbReference>
<feature type="transmembrane region" description="Helical" evidence="9">
    <location>
        <begin position="1260"/>
        <end position="1279"/>
    </location>
</feature>
<feature type="domain" description="CBS" evidence="11">
    <location>
        <begin position="1612"/>
        <end position="1674"/>
    </location>
</feature>
<feature type="region of interest" description="Disordered" evidence="10">
    <location>
        <begin position="946"/>
        <end position="979"/>
    </location>
</feature>
<feature type="transmembrane region" description="Helical" evidence="9">
    <location>
        <begin position="1228"/>
        <end position="1248"/>
    </location>
</feature>
<evidence type="ECO:0000256" key="10">
    <source>
        <dbReference type="SAM" id="MobiDB-lite"/>
    </source>
</evidence>
<dbReference type="SUPFAM" id="SSF54631">
    <property type="entry name" value="CBS-domain pair"/>
    <property type="match status" value="1"/>
</dbReference>
<dbReference type="GO" id="GO:0005769">
    <property type="term" value="C:early endosome"/>
    <property type="evidence" value="ECO:0007669"/>
    <property type="project" value="TreeGrafter"/>
</dbReference>
<keyword evidence="5 9" id="KW-0406">Ion transport</keyword>
<dbReference type="GO" id="GO:0005794">
    <property type="term" value="C:Golgi apparatus"/>
    <property type="evidence" value="ECO:0007669"/>
    <property type="project" value="TreeGrafter"/>
</dbReference>
<keyword evidence="4 9" id="KW-1133">Transmembrane helix</keyword>
<feature type="transmembrane region" description="Helical" evidence="9">
    <location>
        <begin position="1455"/>
        <end position="1475"/>
    </location>
</feature>
<evidence type="ECO:0000256" key="5">
    <source>
        <dbReference type="ARBA" id="ARBA00023065"/>
    </source>
</evidence>
<dbReference type="InterPro" id="IPR005062">
    <property type="entry name" value="SAC3/GANP/THP3_conserved"/>
</dbReference>
<feature type="transmembrane region" description="Helical" evidence="9">
    <location>
        <begin position="1544"/>
        <end position="1563"/>
    </location>
</feature>
<feature type="transmembrane region" description="Helical" evidence="9">
    <location>
        <begin position="1291"/>
        <end position="1312"/>
    </location>
</feature>
<name>A0A2N1J8N4_9BASI</name>
<dbReference type="GO" id="GO:0000324">
    <property type="term" value="C:fungal-type vacuole"/>
    <property type="evidence" value="ECO:0007669"/>
    <property type="project" value="TreeGrafter"/>
</dbReference>
<dbReference type="Gene3D" id="1.10.3080.10">
    <property type="entry name" value="Clc chloride channel"/>
    <property type="match status" value="1"/>
</dbReference>
<dbReference type="EMBL" id="KZ454993">
    <property type="protein sequence ID" value="PKI82921.1"/>
    <property type="molecule type" value="Genomic_DNA"/>
</dbReference>
<dbReference type="GO" id="GO:0006878">
    <property type="term" value="P:intracellular copper ion homeostasis"/>
    <property type="evidence" value="ECO:0007669"/>
    <property type="project" value="TreeGrafter"/>
</dbReference>
<reference evidence="12 13" key="1">
    <citation type="submission" date="2017-10" db="EMBL/GenBank/DDBJ databases">
        <title>A novel species of cold-tolerant Malassezia isolated from bats.</title>
        <authorList>
            <person name="Lorch J.M."/>
            <person name="Palmer J.M."/>
            <person name="Vanderwolf K.J."/>
            <person name="Schmidt K.Z."/>
            <person name="Verant M.L."/>
            <person name="Weller T.J."/>
            <person name="Blehert D.S."/>
        </authorList>
    </citation>
    <scope>NUCLEOTIDE SEQUENCE [LARGE SCALE GENOMIC DNA]</scope>
    <source>
        <strain evidence="12 13">NWHC:44797-103</strain>
    </source>
</reference>
<dbReference type="STRING" id="2020962.A0A2N1J8N4"/>
<gene>
    <name evidence="12" type="primary">GEF1_1</name>
    <name evidence="12" type="ORF">MVES_003204</name>
</gene>
<evidence type="ECO:0000313" key="12">
    <source>
        <dbReference type="EMBL" id="PKI82921.1"/>
    </source>
</evidence>
<dbReference type="Gene3D" id="3.10.580.20">
    <property type="match status" value="1"/>
</dbReference>
<dbReference type="PRINTS" id="PR00762">
    <property type="entry name" value="CLCHANNEL"/>
</dbReference>
<evidence type="ECO:0000256" key="7">
    <source>
        <dbReference type="ARBA" id="ARBA00023214"/>
    </source>
</evidence>
<protein>
    <recommendedName>
        <fullName evidence="9">Chloride channel protein</fullName>
    </recommendedName>
</protein>
<dbReference type="GO" id="GO:0006879">
    <property type="term" value="P:intracellular iron ion homeostasis"/>
    <property type="evidence" value="ECO:0007669"/>
    <property type="project" value="TreeGrafter"/>
</dbReference>
<dbReference type="PANTHER" id="PTHR45711:SF9">
    <property type="entry name" value="ANION_PROTON EXCHANGE TRANSPORTER GEF1"/>
    <property type="match status" value="1"/>
</dbReference>
<sequence length="1876" mass="206184">MDEAERRARFKPREDALAVRFARLKAEHSRLRAAHIAAGTLPDPDKPGALEHASKLVGTCEEMCPEYERVERQLQKELDRLEMVPGTSDADPGAAVKIYRRPAAGRELPLPEEVRPARVLQKTLDYLFHVLLPAAPCDPTFANVQPFLWNRTRAIRQDFIVQNDTGRVAIACHERIARYHILCLHWKGGVGAEGWSEQQELEQLRKTLRSLMEYYADQHKLGRASPNEPEFRAYNLLLHARDPETLREVELLPRAVFRAEPLQLAVQLRALAQRSNILEKRGTPRNTAATLNFFTRYFDVLRGMHAWYLLACLAEHMFVSVRIGAVKALAKAYMPQHNGVPISFLTRALALDDDAACTAFLQSLGIELVETAADATAKINKASVLDEDKSFPPAFSAWVEAKRNGATCQDLIDCPVMLGAQQSAPTPSVPPHIKPATPPAIRTVHAAPVSTTPAVPPPRQHAPPRIAAQHTVPTLPVPARAPAPRPYTQTHRAPDKLRLAHTLAARLLAETLAPLVHRAANDAATHAVHQRRIAQRTQLISNTSQRLAAELFAAPVQDMAQNEARNAAATVFARRRVCRGAWAQWQATLQRARDRAAQATRLAFLREKLDVLYPSKAAPVKKQAKLQRPSEREMTHAYSTVALRRDRLWRRGTFIDALLAHLYVLALDIPPPDDASFTAALCVDDNDRGASWLVRKFALEHGAQLLTVDNARVALLANPASLQRAQLVFFACGHAVEPRLAAAQRALVHGTLPMLMLIAWTRAEVHTACKALHRASWSRIQVLLLDDAAHDADTQFSHTLDALVVHPVWCMDSAPSYDTAVRPLYDAWYTAVGTLARLASEMPNAAHAFALATALTNLFLRDVAAQLDVCAPQLSIPLHGTLYTMARAQAASTPTFSLLDYMDHVLSILLVLLARDTMPQIPAADVQEMAKLGALAIAEISARAAPSVPTKRPAENTHSPPNKRTAIAPKRAAASPAHDTPLSTLRSLFNTIDWVVDGRRERVKVMFQEEQVQRLAERMQEQGSVVWRTLDMVAARLPLSTYVRHVMQLLGAWTSSLLRKMHKALHAAAENALVILVGLLIGINMAIISVVTEWASDLRRGYCSSAWWLNQKFCCWAQLDPAGPGGSQVPKHVAAAAQAASGGAMHTVVDLASRMLIREANATTAAAPEVSCTEWVVWSHWSLLYWAVYVSSAGLFVGVSAYFVKHYASYAAGSGISEIKCVLSGFNIRGFLSLGTLVIKSLGLPLVIASGLSVGKEGPAVHMACCIGNVVATLLHRLVPSESKTRELLTAASAAGVAVAFGSPIGGVLFALEEMTSHFPASTMWRSFLCALASTVALSFMNPYRTGKLVLFQVEYNHEWHYFELVFHVVIGIAGGLYGEYVVRYYLQVQRFRRKRLSEFVVIEAVVLATLTALVSYWNRFLFLDMSESLAILFQQCEGASETDVLCQKKHEWPMAFSLLVATLVRFVFVALSYGCKVPAGIFVPSMAIGATFGRMVGILVKALQTAHPTWNIFSACPAEGACITPGTYAMLGAAAAMAGVTRITVAVVVIMFELTGALTYVLPTMLVVGTAKLVADLHGHGGVSDRSIKFNGYPYLEKDEQVFGIDVGAIMTRKPAMLYANGMNLDALYARLAHGSYKGFPVVRSAEDPTLVGYASRRDVRYTLQNLRHTQAMQHSTQCLFTPHGAEAFALNSAVIQDDAVRTSAAPYDVWNRFWQQQQQQPTEEEFEMPPAMTDTVRTTPLIVQAELDLEVVADMFKSMGPRVILVVERGGLRGMVTIKDLLRHVASKEHAELRARDLALPTQGSDDEGVASVDFGIGTGNVEVALDCAWVWLLRQCSALQLPAWLHRNTARQPDHAPLEPIYEAEEFHGPDTP</sequence>
<dbReference type="Gene3D" id="3.90.1280.20">
    <property type="match status" value="1"/>
</dbReference>
<feature type="domain" description="CBS" evidence="11">
    <location>
        <begin position="1734"/>
        <end position="1794"/>
    </location>
</feature>
<keyword evidence="13" id="KW-1185">Reference proteome</keyword>
<evidence type="ECO:0000256" key="1">
    <source>
        <dbReference type="ARBA" id="ARBA00004141"/>
    </source>
</evidence>
<evidence type="ECO:0000256" key="3">
    <source>
        <dbReference type="ARBA" id="ARBA00022692"/>
    </source>
</evidence>
<dbReference type="Pfam" id="PF00654">
    <property type="entry name" value="Voltage_CLC"/>
    <property type="match status" value="1"/>
</dbReference>
<feature type="transmembrane region" description="Helical" evidence="9">
    <location>
        <begin position="1482"/>
        <end position="1501"/>
    </location>
</feature>
<feature type="transmembrane region" description="Helical" evidence="9">
    <location>
        <begin position="1399"/>
        <end position="1418"/>
    </location>
</feature>
<keyword evidence="8" id="KW-0129">CBS domain</keyword>
<evidence type="ECO:0000256" key="6">
    <source>
        <dbReference type="ARBA" id="ARBA00023136"/>
    </source>
</evidence>
<dbReference type="Pfam" id="PF03399">
    <property type="entry name" value="SAC3_GANP"/>
    <property type="match status" value="1"/>
</dbReference>
<dbReference type="Gene3D" id="1.25.40.990">
    <property type="match status" value="1"/>
</dbReference>
<feature type="transmembrane region" description="Helical" evidence="9">
    <location>
        <begin position="1513"/>
        <end position="1532"/>
    </location>
</feature>
<dbReference type="GO" id="GO:0005247">
    <property type="term" value="F:voltage-gated chloride channel activity"/>
    <property type="evidence" value="ECO:0007669"/>
    <property type="project" value="TreeGrafter"/>
</dbReference>
<dbReference type="CDD" id="cd03684">
    <property type="entry name" value="ClC_3_like"/>
    <property type="match status" value="1"/>
</dbReference>
<evidence type="ECO:0000313" key="13">
    <source>
        <dbReference type="Proteomes" id="UP000232875"/>
    </source>
</evidence>
<evidence type="ECO:0000256" key="2">
    <source>
        <dbReference type="ARBA" id="ARBA00022448"/>
    </source>
</evidence>
<feature type="transmembrane region" description="Helical" evidence="9">
    <location>
        <begin position="1365"/>
        <end position="1387"/>
    </location>
</feature>
<evidence type="ECO:0000256" key="8">
    <source>
        <dbReference type="PROSITE-ProRule" id="PRU00703"/>
    </source>
</evidence>
<comment type="subcellular location">
    <subcellularLocation>
        <location evidence="1 9">Membrane</location>
        <topology evidence="1 9">Multi-pass membrane protein</topology>
    </subcellularLocation>
</comment>
<comment type="similarity">
    <text evidence="9">Belongs to the chloride channel (TC 2.A.49) family.</text>
</comment>
<dbReference type="InterPro" id="IPR000644">
    <property type="entry name" value="CBS_dom"/>
</dbReference>
<keyword evidence="3 9" id="KW-0812">Transmembrane</keyword>
<dbReference type="InterPro" id="IPR046342">
    <property type="entry name" value="CBS_dom_sf"/>
</dbReference>
<dbReference type="Proteomes" id="UP000232875">
    <property type="component" value="Unassembled WGS sequence"/>
</dbReference>
<dbReference type="InterPro" id="IPR001807">
    <property type="entry name" value="ClC"/>
</dbReference>
<proteinExistence type="inferred from homology"/>
<evidence type="ECO:0000256" key="4">
    <source>
        <dbReference type="ARBA" id="ARBA00022989"/>
    </source>
</evidence>
<dbReference type="PANTHER" id="PTHR45711">
    <property type="entry name" value="CHLORIDE CHANNEL PROTEIN"/>
    <property type="match status" value="1"/>
</dbReference>
<evidence type="ECO:0000256" key="9">
    <source>
        <dbReference type="RuleBase" id="RU361221"/>
    </source>
</evidence>
<dbReference type="GO" id="GO:0005886">
    <property type="term" value="C:plasma membrane"/>
    <property type="evidence" value="ECO:0007669"/>
    <property type="project" value="TreeGrafter"/>
</dbReference>
<keyword evidence="2 9" id="KW-0813">Transport</keyword>
<feature type="compositionally biased region" description="Low complexity" evidence="10">
    <location>
        <begin position="963"/>
        <end position="977"/>
    </location>
</feature>
<organism evidence="12 13">
    <name type="scientific">Malassezia vespertilionis</name>
    <dbReference type="NCBI Taxonomy" id="2020962"/>
    <lineage>
        <taxon>Eukaryota</taxon>
        <taxon>Fungi</taxon>
        <taxon>Dikarya</taxon>
        <taxon>Basidiomycota</taxon>
        <taxon>Ustilaginomycotina</taxon>
        <taxon>Malasseziomycetes</taxon>
        <taxon>Malasseziales</taxon>
        <taxon>Malasseziaceae</taxon>
        <taxon>Malassezia</taxon>
    </lineage>
</organism>